<dbReference type="Pfam" id="PF00656">
    <property type="entry name" value="Peptidase_C14"/>
    <property type="match status" value="1"/>
</dbReference>
<dbReference type="HOGENOM" id="CLU_590156_0_0_5"/>
<proteinExistence type="predicted"/>
<dbReference type="STRING" id="442562.Rumeso_00985"/>
<feature type="region of interest" description="Disordered" evidence="1">
    <location>
        <begin position="166"/>
        <end position="186"/>
    </location>
</feature>
<evidence type="ECO:0000256" key="1">
    <source>
        <dbReference type="SAM" id="MobiDB-lite"/>
    </source>
</evidence>
<dbReference type="InterPro" id="IPR011600">
    <property type="entry name" value="Pept_C14_caspase"/>
</dbReference>
<protein>
    <submittedName>
        <fullName evidence="3">Peptidase C14, caspase catalytic subunit p20</fullName>
    </submittedName>
</protein>
<evidence type="ECO:0000313" key="3">
    <source>
        <dbReference type="EMBL" id="EYD77436.1"/>
    </source>
</evidence>
<sequence>MSIRTRLIAALPVVVVTETVLAEDRALVVGIDGYATLDQEAALGGAVADAWRFRDFLISHRGFTADQVTLLTNDEANAEAITSAVIDELIGKTLPGERAVFYFAGMGTRTQGDDGPVLTLLAHDTESLLGHISEDFLGDLLDLIPDRMVTVVVDASFDGLPGLSGRRATRGLPSDSPDPAEELYGTGTAERDVWNAAAPGGLAWEESGAGLFTSAFIAGLATQAADGNGDGHTTNGELLDFLRDWTAGWCGVTPDCAAAGRETGPGFAGRTEEAVLPPEALAAPDAERLAAEALTWRNPAHLDLSFGDSGVMHVGDTRSLRIGVQRAGWLELLDVNPQGELVRLGEGFPISPSDGGAYEFRFRVTEPTGRGLLIAILVENGTMEGGTMLSGVLEDGPARDEIERLQAIARILLRQQTGPNGAEIIDWSSAALPYEIGR</sequence>
<keyword evidence="4" id="KW-1185">Reference proteome</keyword>
<dbReference type="RefSeq" id="WP_037280577.1">
    <property type="nucleotide sequence ID" value="NZ_KK088574.1"/>
</dbReference>
<reference evidence="3 4" key="1">
    <citation type="submission" date="2013-02" db="EMBL/GenBank/DDBJ databases">
        <authorList>
            <person name="Fiebig A."/>
            <person name="Goeker M."/>
            <person name="Klenk H.-P.P."/>
        </authorList>
    </citation>
    <scope>NUCLEOTIDE SEQUENCE [LARGE SCALE GENOMIC DNA]</scope>
    <source>
        <strain evidence="3 4">DSM 19309</strain>
    </source>
</reference>
<evidence type="ECO:0000313" key="4">
    <source>
        <dbReference type="Proteomes" id="UP000019666"/>
    </source>
</evidence>
<dbReference type="Gene3D" id="3.40.50.1460">
    <property type="match status" value="1"/>
</dbReference>
<name>A0A017HST0_9RHOB</name>
<comment type="caution">
    <text evidence="3">The sequence shown here is derived from an EMBL/GenBank/DDBJ whole genome shotgun (WGS) entry which is preliminary data.</text>
</comment>
<dbReference type="Proteomes" id="UP000019666">
    <property type="component" value="Unassembled WGS sequence"/>
</dbReference>
<dbReference type="AlphaFoldDB" id="A0A017HST0"/>
<feature type="domain" description="Peptidase C14 caspase" evidence="2">
    <location>
        <begin position="25"/>
        <end position="225"/>
    </location>
</feature>
<dbReference type="GO" id="GO:0004197">
    <property type="term" value="F:cysteine-type endopeptidase activity"/>
    <property type="evidence" value="ECO:0007669"/>
    <property type="project" value="InterPro"/>
</dbReference>
<accession>A0A017HST0</accession>
<evidence type="ECO:0000259" key="2">
    <source>
        <dbReference type="Pfam" id="PF00656"/>
    </source>
</evidence>
<dbReference type="EMBL" id="AOSK01000029">
    <property type="protein sequence ID" value="EYD77436.1"/>
    <property type="molecule type" value="Genomic_DNA"/>
</dbReference>
<gene>
    <name evidence="3" type="ORF">Rumeso_00985</name>
</gene>
<organism evidence="3 4">
    <name type="scientific">Rubellimicrobium mesophilum DSM 19309</name>
    <dbReference type="NCBI Taxonomy" id="442562"/>
    <lineage>
        <taxon>Bacteria</taxon>
        <taxon>Pseudomonadati</taxon>
        <taxon>Pseudomonadota</taxon>
        <taxon>Alphaproteobacteria</taxon>
        <taxon>Rhodobacterales</taxon>
        <taxon>Roseobacteraceae</taxon>
        <taxon>Rubellimicrobium</taxon>
    </lineage>
</organism>
<dbReference type="GO" id="GO:0006508">
    <property type="term" value="P:proteolysis"/>
    <property type="evidence" value="ECO:0007669"/>
    <property type="project" value="InterPro"/>
</dbReference>